<dbReference type="Pfam" id="PF01764">
    <property type="entry name" value="Lipase_3"/>
    <property type="match status" value="1"/>
</dbReference>
<evidence type="ECO:0000259" key="2">
    <source>
        <dbReference type="Pfam" id="PF01764"/>
    </source>
</evidence>
<evidence type="ECO:0000256" key="1">
    <source>
        <dbReference type="SAM" id="SignalP"/>
    </source>
</evidence>
<reference evidence="3 4" key="1">
    <citation type="submission" date="2017-06" db="EMBL/GenBank/DDBJ databases">
        <title>A platform for efficient transgenesis in Macrostomum lignano, a flatworm model organism for stem cell research.</title>
        <authorList>
            <person name="Berezikov E."/>
        </authorList>
    </citation>
    <scope>NUCLEOTIDE SEQUENCE [LARGE SCALE GENOMIC DNA]</scope>
    <source>
        <strain evidence="3">DV1</strain>
        <tissue evidence="3">Whole organism</tissue>
    </source>
</reference>
<keyword evidence="4" id="KW-1185">Reference proteome</keyword>
<gene>
    <name evidence="3" type="ORF">BOX15_Mlig025463g1</name>
</gene>
<feature type="signal peptide" evidence="1">
    <location>
        <begin position="1"/>
        <end position="28"/>
    </location>
</feature>
<evidence type="ECO:0000313" key="3">
    <source>
        <dbReference type="EMBL" id="PAA53405.1"/>
    </source>
</evidence>
<dbReference type="CDD" id="cd00519">
    <property type="entry name" value="Lipase_3"/>
    <property type="match status" value="1"/>
</dbReference>
<feature type="domain" description="Fungal lipase-type" evidence="2">
    <location>
        <begin position="128"/>
        <end position="262"/>
    </location>
</feature>
<sequence>MAPLRLPGLITALLLLLNCSLLVHQAGSVDPLYMYDLTASSFVKDGQADDSWQASRFSPQLSYLSLVASAAAYASGAVGSCYQNSGLAGTYGPMRNVRQVSVPAYWKTIGGTWSGFVARLPRKRITMIVFRGTNQDGQLIVELLSVLKTPPVPSPVGGRVQAYFSMAQRAVWSKLEPAFAQIRSANPGDAILVTGHSLGGAMAALTAVQLAAKRLRPQMFTFGEPRVGDATFSAAFDKLMAGGSSWRVVNGRDPVVHLPLCRGPLERCQPDQKSGPYHHGTEVFYPSGMRPNSPSGFRICQGKPKNEDRNCADSPKVFLPCLTKMASCIGSHLNYYGIKVSKWWSSSQCKPKKESDEKIMGRLLMESVINS</sequence>
<dbReference type="OrthoDB" id="5960337at2759"/>
<dbReference type="Gene3D" id="3.40.50.1820">
    <property type="entry name" value="alpha/beta hydrolase"/>
    <property type="match status" value="1"/>
</dbReference>
<dbReference type="Proteomes" id="UP000215902">
    <property type="component" value="Unassembled WGS sequence"/>
</dbReference>
<organism evidence="3 4">
    <name type="scientific">Macrostomum lignano</name>
    <dbReference type="NCBI Taxonomy" id="282301"/>
    <lineage>
        <taxon>Eukaryota</taxon>
        <taxon>Metazoa</taxon>
        <taxon>Spiralia</taxon>
        <taxon>Lophotrochozoa</taxon>
        <taxon>Platyhelminthes</taxon>
        <taxon>Rhabditophora</taxon>
        <taxon>Macrostomorpha</taxon>
        <taxon>Macrostomida</taxon>
        <taxon>Macrostomidae</taxon>
        <taxon>Macrostomum</taxon>
    </lineage>
</organism>
<dbReference type="GO" id="GO:0006629">
    <property type="term" value="P:lipid metabolic process"/>
    <property type="evidence" value="ECO:0007669"/>
    <property type="project" value="InterPro"/>
</dbReference>
<proteinExistence type="predicted"/>
<dbReference type="EMBL" id="NIVC01003093">
    <property type="protein sequence ID" value="PAA53405.1"/>
    <property type="molecule type" value="Genomic_DNA"/>
</dbReference>
<dbReference type="InterPro" id="IPR002921">
    <property type="entry name" value="Fungal_lipase-type"/>
</dbReference>
<name>A0A267DVY5_9PLAT</name>
<dbReference type="SUPFAM" id="SSF53474">
    <property type="entry name" value="alpha/beta-Hydrolases"/>
    <property type="match status" value="1"/>
</dbReference>
<dbReference type="PANTHER" id="PTHR45908">
    <property type="entry name" value="PROTEIN CBG11750-RELATED"/>
    <property type="match status" value="1"/>
</dbReference>
<dbReference type="InterPro" id="IPR029058">
    <property type="entry name" value="AB_hydrolase_fold"/>
</dbReference>
<dbReference type="AlphaFoldDB" id="A0A267DVY5"/>
<comment type="caution">
    <text evidence="3">The sequence shown here is derived from an EMBL/GenBank/DDBJ whole genome shotgun (WGS) entry which is preliminary data.</text>
</comment>
<feature type="chain" id="PRO_5013397519" description="Fungal lipase-type domain-containing protein" evidence="1">
    <location>
        <begin position="29"/>
        <end position="371"/>
    </location>
</feature>
<dbReference type="STRING" id="282301.A0A267DVY5"/>
<protein>
    <recommendedName>
        <fullName evidence="2">Fungal lipase-type domain-containing protein</fullName>
    </recommendedName>
</protein>
<accession>A0A267DVY5</accession>
<evidence type="ECO:0000313" key="4">
    <source>
        <dbReference type="Proteomes" id="UP000215902"/>
    </source>
</evidence>
<keyword evidence="1" id="KW-0732">Signal</keyword>
<dbReference type="PANTHER" id="PTHR45908:SF19">
    <property type="entry name" value="FUNGAL LIPASE-LIKE DOMAIN-CONTAINING PROTEIN"/>
    <property type="match status" value="1"/>
</dbReference>